<keyword evidence="3 5" id="KW-0949">S-adenosyl-L-methionine</keyword>
<dbReference type="PROSITE" id="PS51678">
    <property type="entry name" value="SAM_MT_PRMT"/>
    <property type="match status" value="1"/>
</dbReference>
<dbReference type="SUPFAM" id="SSF48452">
    <property type="entry name" value="TPR-like"/>
    <property type="match status" value="1"/>
</dbReference>
<organism evidence="7 8">
    <name type="scientific">Magallana gigas</name>
    <name type="common">Pacific oyster</name>
    <name type="synonym">Crassostrea gigas</name>
    <dbReference type="NCBI Taxonomy" id="29159"/>
    <lineage>
        <taxon>Eukaryota</taxon>
        <taxon>Metazoa</taxon>
        <taxon>Spiralia</taxon>
        <taxon>Lophotrochozoa</taxon>
        <taxon>Mollusca</taxon>
        <taxon>Bivalvia</taxon>
        <taxon>Autobranchia</taxon>
        <taxon>Pteriomorphia</taxon>
        <taxon>Ostreida</taxon>
        <taxon>Ostreoidea</taxon>
        <taxon>Ostreidae</taxon>
        <taxon>Magallana</taxon>
    </lineage>
</organism>
<dbReference type="InterPro" id="IPR019734">
    <property type="entry name" value="TPR_rpt"/>
</dbReference>
<dbReference type="PROSITE" id="PS50005">
    <property type="entry name" value="TPR"/>
    <property type="match status" value="1"/>
</dbReference>
<dbReference type="GO" id="GO:0042054">
    <property type="term" value="F:histone methyltransferase activity"/>
    <property type="evidence" value="ECO:0007669"/>
    <property type="project" value="TreeGrafter"/>
</dbReference>
<keyword evidence="2 5" id="KW-0808">Transferase</keyword>
<dbReference type="GO" id="GO:0032259">
    <property type="term" value="P:methylation"/>
    <property type="evidence" value="ECO:0007669"/>
    <property type="project" value="UniProtKB-KW"/>
</dbReference>
<accession>A0A8W8L232</accession>
<dbReference type="PANTHER" id="PTHR11006">
    <property type="entry name" value="PROTEIN ARGININE N-METHYLTRANSFERASE"/>
    <property type="match status" value="1"/>
</dbReference>
<keyword evidence="1 5" id="KW-0489">Methyltransferase</keyword>
<dbReference type="CDD" id="cd02440">
    <property type="entry name" value="AdoMet_MTases"/>
    <property type="match status" value="1"/>
</dbReference>
<dbReference type="GO" id="GO:0005634">
    <property type="term" value="C:nucleus"/>
    <property type="evidence" value="ECO:0007669"/>
    <property type="project" value="TreeGrafter"/>
</dbReference>
<dbReference type="SUPFAM" id="SSF53335">
    <property type="entry name" value="S-adenosyl-L-methionine-dependent methyltransferases"/>
    <property type="match status" value="2"/>
</dbReference>
<dbReference type="InterPro" id="IPR055135">
    <property type="entry name" value="PRMT_dom"/>
</dbReference>
<name>A0A8W8L232_MAGGI</name>
<dbReference type="InterPro" id="IPR011990">
    <property type="entry name" value="TPR-like_helical_dom_sf"/>
</dbReference>
<dbReference type="InterPro" id="IPR025799">
    <property type="entry name" value="Arg_MeTrfase"/>
</dbReference>
<evidence type="ECO:0000256" key="2">
    <source>
        <dbReference type="ARBA" id="ARBA00022679"/>
    </source>
</evidence>
<protein>
    <recommendedName>
        <fullName evidence="6">Protein arginine N-methyltransferase domain-containing protein</fullName>
    </recommendedName>
</protein>
<dbReference type="Gene3D" id="3.40.50.150">
    <property type="entry name" value="Vaccinia Virus protein VP39"/>
    <property type="match status" value="1"/>
</dbReference>
<evidence type="ECO:0000256" key="4">
    <source>
        <dbReference type="PROSITE-ProRule" id="PRU00339"/>
    </source>
</evidence>
<evidence type="ECO:0000256" key="5">
    <source>
        <dbReference type="PROSITE-ProRule" id="PRU01015"/>
    </source>
</evidence>
<dbReference type="Proteomes" id="UP000005408">
    <property type="component" value="Unassembled WGS sequence"/>
</dbReference>
<evidence type="ECO:0000313" key="7">
    <source>
        <dbReference type="EnsemblMetazoa" id="G26257.1:cds"/>
    </source>
</evidence>
<reference evidence="7" key="1">
    <citation type="submission" date="2022-08" db="UniProtKB">
        <authorList>
            <consortium name="EnsemblMetazoa"/>
        </authorList>
    </citation>
    <scope>IDENTIFICATION</scope>
    <source>
        <strain evidence="7">05x7-T-G4-1.051#20</strain>
    </source>
</reference>
<evidence type="ECO:0000256" key="1">
    <source>
        <dbReference type="ARBA" id="ARBA00022603"/>
    </source>
</evidence>
<dbReference type="OMA" id="CQNEMSS"/>
<dbReference type="InterPro" id="IPR029063">
    <property type="entry name" value="SAM-dependent_MTases_sf"/>
</dbReference>
<dbReference type="OrthoDB" id="5980806at2759"/>
<dbReference type="Gene3D" id="2.70.160.11">
    <property type="entry name" value="Hnrnp arginine n-methyltransferase1"/>
    <property type="match status" value="2"/>
</dbReference>
<dbReference type="Gene3D" id="1.25.40.10">
    <property type="entry name" value="Tetratricopeptide repeat domain"/>
    <property type="match status" value="1"/>
</dbReference>
<feature type="domain" description="Protein arginine N-methyltransferase" evidence="6">
    <location>
        <begin position="271"/>
        <end position="402"/>
    </location>
</feature>
<dbReference type="Pfam" id="PF22528">
    <property type="entry name" value="PRMT_C"/>
    <property type="match status" value="1"/>
</dbReference>
<dbReference type="PANTHER" id="PTHR11006:SF60">
    <property type="entry name" value="PROTEIN ARGININE N-METHYLTRANSFERASE 9"/>
    <property type="match status" value="1"/>
</dbReference>
<evidence type="ECO:0000256" key="3">
    <source>
        <dbReference type="ARBA" id="ARBA00022691"/>
    </source>
</evidence>
<dbReference type="AlphaFoldDB" id="A0A8W8L232"/>
<dbReference type="EnsemblMetazoa" id="G26257.3">
    <property type="protein sequence ID" value="G26257.3:cds"/>
    <property type="gene ID" value="G26257"/>
</dbReference>
<dbReference type="GO" id="GO:0016274">
    <property type="term" value="F:protein-arginine N-methyltransferase activity"/>
    <property type="evidence" value="ECO:0007669"/>
    <property type="project" value="InterPro"/>
</dbReference>
<keyword evidence="4" id="KW-0802">TPR repeat</keyword>
<evidence type="ECO:0000259" key="6">
    <source>
        <dbReference type="Pfam" id="PF22528"/>
    </source>
</evidence>
<sequence length="776" mass="87689">MATRSLGNITLINAKSYCSSGNFRNSFAHYVLYLKLNPDKVSEMLNEFVYVMKEFSEQLERESKIEELFRCYKVVNEIISDSEVILNNIGAQLFRIGYTDEAAMYIRKSLEINPEYTAARENLDNICCHLVERWHFRMLNDVNRNAAFLSALQKAAKLGFTSVLDMGAGTGILSIFAKEAKFRDVYACERSSTMCDLIERVVVANQCQDDITIIAKNSTELISGTDFPERVDLLVTETFDAALFGEHVIPSLIHAWENILHPETGKVIPERATVYVCAIESEKLRLQNRFVYPGIQNLNFNHINIVCNTSQFLEEPYSTENLHNLSGHLKFLSEPIPLTTVNFNDVQMLKRLDKGVNFDLEIPIKLSGRLDALAVWFDLHLIQDITLTTNPSTPNCWEQAIFPVIPPNSPSCNADEKGSIIQKQGDKIQTVFSLNQNSLHLQSWMKIETGKPRIPQENHGHCSNEEAEKVFYLDRDEVFLLNNLHWNRLQCRVLEQIKAHHPKKDLSLLDFSTSFSPISLQMGCHGYPNGTVIMKSEFHDLYQTLQRSNDLSQLSFDLLDTDTDTWQGLARKHDVILCNPVELCGALRQQIFEDLEILKLTCLETTGKIVPGIIRVNAMCIESESLMSDSAVLGDDVTLGFRIAEFINMYQSTLHVDVDLTSLDHVRLTDPFQLFTIDLNEKLDDGPSSFLDMKRSVNVVATDTGHVTAVIYWFEFVLCDGITISTLESVLPWRQAAVMMKSCDIDLVCGQQIKVTGSLKNSCLGISVDCDLSEGS</sequence>
<feature type="repeat" description="TPR" evidence="4">
    <location>
        <begin position="83"/>
        <end position="116"/>
    </location>
</feature>
<keyword evidence="8" id="KW-1185">Reference proteome</keyword>
<evidence type="ECO:0000313" key="8">
    <source>
        <dbReference type="Proteomes" id="UP000005408"/>
    </source>
</evidence>
<proteinExistence type="predicted"/>
<dbReference type="EnsemblMetazoa" id="G26257.1">
    <property type="protein sequence ID" value="G26257.1:cds"/>
    <property type="gene ID" value="G26257"/>
</dbReference>